<accession>A0A9N7VLM3</accession>
<comment type="caution">
    <text evidence="2">The sequence shown here is derived from an EMBL/GenBank/DDBJ whole genome shotgun (WGS) entry which is preliminary data.</text>
</comment>
<dbReference type="Proteomes" id="UP001153269">
    <property type="component" value="Unassembled WGS sequence"/>
</dbReference>
<sequence>MTPHKCLKVSKCRIPTSNLPRREDDNLNNTKVHHKRMFLQAGAQAQQPPPPNNVSASQRDARADAAAKAAACQPLSVSHILLQVDHPPRLTHKNSDLEPQWRSVFVGGNVAAQMGCQRGTPYPDDWTTP</sequence>
<organism evidence="2 3">
    <name type="scientific">Pleuronectes platessa</name>
    <name type="common">European plaice</name>
    <dbReference type="NCBI Taxonomy" id="8262"/>
    <lineage>
        <taxon>Eukaryota</taxon>
        <taxon>Metazoa</taxon>
        <taxon>Chordata</taxon>
        <taxon>Craniata</taxon>
        <taxon>Vertebrata</taxon>
        <taxon>Euteleostomi</taxon>
        <taxon>Actinopterygii</taxon>
        <taxon>Neopterygii</taxon>
        <taxon>Teleostei</taxon>
        <taxon>Neoteleostei</taxon>
        <taxon>Acanthomorphata</taxon>
        <taxon>Carangaria</taxon>
        <taxon>Pleuronectiformes</taxon>
        <taxon>Pleuronectoidei</taxon>
        <taxon>Pleuronectidae</taxon>
        <taxon>Pleuronectes</taxon>
    </lineage>
</organism>
<dbReference type="EMBL" id="CADEAL010004103">
    <property type="protein sequence ID" value="CAB1451794.1"/>
    <property type="molecule type" value="Genomic_DNA"/>
</dbReference>
<gene>
    <name evidence="2" type="ORF">PLEPLA_LOCUS39521</name>
</gene>
<protein>
    <submittedName>
        <fullName evidence="2">Uncharacterized protein</fullName>
    </submittedName>
</protein>
<feature type="region of interest" description="Disordered" evidence="1">
    <location>
        <begin position="41"/>
        <end position="62"/>
    </location>
</feature>
<evidence type="ECO:0000313" key="3">
    <source>
        <dbReference type="Proteomes" id="UP001153269"/>
    </source>
</evidence>
<evidence type="ECO:0000313" key="2">
    <source>
        <dbReference type="EMBL" id="CAB1451794.1"/>
    </source>
</evidence>
<proteinExistence type="predicted"/>
<name>A0A9N7VLM3_PLEPL</name>
<keyword evidence="3" id="KW-1185">Reference proteome</keyword>
<reference evidence="2" key="1">
    <citation type="submission" date="2020-03" db="EMBL/GenBank/DDBJ databases">
        <authorList>
            <person name="Weist P."/>
        </authorList>
    </citation>
    <scope>NUCLEOTIDE SEQUENCE</scope>
</reference>
<evidence type="ECO:0000256" key="1">
    <source>
        <dbReference type="SAM" id="MobiDB-lite"/>
    </source>
</evidence>
<dbReference type="AlphaFoldDB" id="A0A9N7VLM3"/>